<reference evidence="2" key="1">
    <citation type="submission" date="2019-12" db="EMBL/GenBank/DDBJ databases">
        <title>Genome sequencing and annotation of Brassica cretica.</title>
        <authorList>
            <person name="Studholme D.J."/>
            <person name="Sarris P.F."/>
        </authorList>
    </citation>
    <scope>NUCLEOTIDE SEQUENCE</scope>
    <source>
        <strain evidence="2">PFS-102/07</strain>
        <tissue evidence="2">Leaf</tissue>
    </source>
</reference>
<comment type="caution">
    <text evidence="2">The sequence shown here is derived from an EMBL/GenBank/DDBJ whole genome shotgun (WGS) entry which is preliminary data.</text>
</comment>
<keyword evidence="1" id="KW-0472">Membrane</keyword>
<dbReference type="EMBL" id="QGKY02000089">
    <property type="protein sequence ID" value="KAF2613272.1"/>
    <property type="molecule type" value="Genomic_DNA"/>
</dbReference>
<gene>
    <name evidence="2" type="ORF">F2Q70_00009454</name>
</gene>
<keyword evidence="1" id="KW-1133">Transmembrane helix</keyword>
<feature type="transmembrane region" description="Helical" evidence="1">
    <location>
        <begin position="46"/>
        <end position="64"/>
    </location>
</feature>
<dbReference type="AlphaFoldDB" id="A0A8S9M341"/>
<keyword evidence="1" id="KW-0812">Transmembrane</keyword>
<proteinExistence type="predicted"/>
<name>A0A8S9M341_BRACR</name>
<evidence type="ECO:0000313" key="2">
    <source>
        <dbReference type="EMBL" id="KAF2613272.1"/>
    </source>
</evidence>
<protein>
    <submittedName>
        <fullName evidence="2">Uncharacterized protein</fullName>
    </submittedName>
</protein>
<organism evidence="2">
    <name type="scientific">Brassica cretica</name>
    <name type="common">Mustard</name>
    <dbReference type="NCBI Taxonomy" id="69181"/>
    <lineage>
        <taxon>Eukaryota</taxon>
        <taxon>Viridiplantae</taxon>
        <taxon>Streptophyta</taxon>
        <taxon>Embryophyta</taxon>
        <taxon>Tracheophyta</taxon>
        <taxon>Spermatophyta</taxon>
        <taxon>Magnoliopsida</taxon>
        <taxon>eudicotyledons</taxon>
        <taxon>Gunneridae</taxon>
        <taxon>Pentapetalae</taxon>
        <taxon>rosids</taxon>
        <taxon>malvids</taxon>
        <taxon>Brassicales</taxon>
        <taxon>Brassicaceae</taxon>
        <taxon>Brassiceae</taxon>
        <taxon>Brassica</taxon>
    </lineage>
</organism>
<evidence type="ECO:0000256" key="1">
    <source>
        <dbReference type="SAM" id="Phobius"/>
    </source>
</evidence>
<sequence>MLASLYYSKILRVSIFLGVLFVVIMELEMICRYIQARAPLKSKNTIYVLLACISTFIHLLSVMLLKTTHDFGLSEECLAASFDVLYPMAETESLLLSLLWHSRSLRFYKKFAVIPTNPNLHPPLPLLPVLPLHLILLRLAGRFSVI</sequence>
<accession>A0A8S9M341</accession>